<dbReference type="InterPro" id="IPR005630">
    <property type="entry name" value="Terpene_synthase_metal-bd"/>
</dbReference>
<dbReference type="SFLD" id="SFLDG01019">
    <property type="entry name" value="Terpene_Cyclase_Like_1_C_Termi"/>
    <property type="match status" value="1"/>
</dbReference>
<dbReference type="SFLD" id="SFLDS00005">
    <property type="entry name" value="Isoprenoid_Synthase_Type_I"/>
    <property type="match status" value="1"/>
</dbReference>
<reference evidence="13 14" key="1">
    <citation type="journal article" date="2021" name="Nat. Commun.">
        <title>Incipient diploidization of the medicinal plant Perilla within 10,000 years.</title>
        <authorList>
            <person name="Zhang Y."/>
            <person name="Shen Q."/>
            <person name="Leng L."/>
            <person name="Zhang D."/>
            <person name="Chen S."/>
            <person name="Shi Y."/>
            <person name="Ning Z."/>
            <person name="Chen S."/>
        </authorList>
    </citation>
    <scope>NUCLEOTIDE SEQUENCE [LARGE SCALE GENOMIC DNA]</scope>
    <source>
        <strain evidence="14">cv. PC099</strain>
    </source>
</reference>
<evidence type="ECO:0000256" key="7">
    <source>
        <dbReference type="ARBA" id="ARBA00022842"/>
    </source>
</evidence>
<dbReference type="InterPro" id="IPR001906">
    <property type="entry name" value="Terpene_synth_N"/>
</dbReference>
<organism evidence="13 14">
    <name type="scientific">Perilla frutescens var. hirtella</name>
    <name type="common">Perilla citriodora</name>
    <name type="synonym">Perilla setoyensis</name>
    <dbReference type="NCBI Taxonomy" id="608512"/>
    <lineage>
        <taxon>Eukaryota</taxon>
        <taxon>Viridiplantae</taxon>
        <taxon>Streptophyta</taxon>
        <taxon>Embryophyta</taxon>
        <taxon>Tracheophyta</taxon>
        <taxon>Spermatophyta</taxon>
        <taxon>Magnoliopsida</taxon>
        <taxon>eudicotyledons</taxon>
        <taxon>Gunneridae</taxon>
        <taxon>Pentapetalae</taxon>
        <taxon>asterids</taxon>
        <taxon>lamiids</taxon>
        <taxon>Lamiales</taxon>
        <taxon>Lamiaceae</taxon>
        <taxon>Nepetoideae</taxon>
        <taxon>Elsholtzieae</taxon>
        <taxon>Perilla</taxon>
    </lineage>
</organism>
<evidence type="ECO:0000256" key="2">
    <source>
        <dbReference type="ARBA" id="ARBA00004229"/>
    </source>
</evidence>
<evidence type="ECO:0000256" key="8">
    <source>
        <dbReference type="ARBA" id="ARBA00022946"/>
    </source>
</evidence>
<dbReference type="InterPro" id="IPR008949">
    <property type="entry name" value="Isoprenoid_synthase_dom_sf"/>
</dbReference>
<evidence type="ECO:0000259" key="12">
    <source>
        <dbReference type="Pfam" id="PF03936"/>
    </source>
</evidence>
<dbReference type="Gene3D" id="1.10.600.10">
    <property type="entry name" value="Farnesyl Diphosphate Synthase"/>
    <property type="match status" value="1"/>
</dbReference>
<name>A0AAD4P7V6_PERFH</name>
<gene>
    <name evidence="13" type="ORF">C2S53_017964</name>
</gene>
<dbReference type="PANTHER" id="PTHR31225:SF0">
    <property type="entry name" value="S-(+)-LINALOOL SYNTHASE, CHLOROPLASTIC"/>
    <property type="match status" value="1"/>
</dbReference>
<evidence type="ECO:0000256" key="6">
    <source>
        <dbReference type="ARBA" id="ARBA00022723"/>
    </source>
</evidence>
<dbReference type="Pfam" id="PF01397">
    <property type="entry name" value="Terpene_synth"/>
    <property type="match status" value="1"/>
</dbReference>
<dbReference type="InterPro" id="IPR036965">
    <property type="entry name" value="Terpene_synth_N_sf"/>
</dbReference>
<keyword evidence="5" id="KW-0934">Plastid</keyword>
<dbReference type="InterPro" id="IPR034741">
    <property type="entry name" value="Terpene_cyclase-like_1_C"/>
</dbReference>
<dbReference type="GO" id="GO:0010333">
    <property type="term" value="F:terpene synthase activity"/>
    <property type="evidence" value="ECO:0007669"/>
    <property type="project" value="InterPro"/>
</dbReference>
<keyword evidence="6" id="KW-0479">Metal-binding</keyword>
<evidence type="ECO:0000313" key="14">
    <source>
        <dbReference type="Proteomes" id="UP001190926"/>
    </source>
</evidence>
<dbReference type="GO" id="GO:0009507">
    <property type="term" value="C:chloroplast"/>
    <property type="evidence" value="ECO:0007669"/>
    <property type="project" value="UniProtKB-SubCell"/>
</dbReference>
<feature type="domain" description="Terpene synthase N-terminal" evidence="11">
    <location>
        <begin position="43"/>
        <end position="210"/>
    </location>
</feature>
<evidence type="ECO:0000259" key="11">
    <source>
        <dbReference type="Pfam" id="PF01397"/>
    </source>
</evidence>
<keyword evidence="8" id="KW-0809">Transit peptide</keyword>
<feature type="domain" description="Terpene synthase metal-binding" evidence="12">
    <location>
        <begin position="285"/>
        <end position="522"/>
    </location>
</feature>
<dbReference type="PANTHER" id="PTHR31225">
    <property type="entry name" value="OS04G0344100 PROTEIN-RELATED"/>
    <property type="match status" value="1"/>
</dbReference>
<comment type="caution">
    <text evidence="13">The sequence shown here is derived from an EMBL/GenBank/DDBJ whole genome shotgun (WGS) entry which is preliminary data.</text>
</comment>
<keyword evidence="9" id="KW-0456">Lyase</keyword>
<proteinExistence type="inferred from homology"/>
<dbReference type="GO" id="GO:0000287">
    <property type="term" value="F:magnesium ion binding"/>
    <property type="evidence" value="ECO:0007669"/>
    <property type="project" value="InterPro"/>
</dbReference>
<dbReference type="InterPro" id="IPR008930">
    <property type="entry name" value="Terpenoid_cyclase/PrenylTrfase"/>
</dbReference>
<dbReference type="Pfam" id="PF03936">
    <property type="entry name" value="Terpene_synth_C"/>
    <property type="match status" value="1"/>
</dbReference>
<evidence type="ECO:0000256" key="4">
    <source>
        <dbReference type="ARBA" id="ARBA00022528"/>
    </source>
</evidence>
<dbReference type="SUPFAM" id="SSF48239">
    <property type="entry name" value="Terpenoid cyclases/Protein prenyltransferases"/>
    <property type="match status" value="1"/>
</dbReference>
<dbReference type="EMBL" id="SDAM02000101">
    <property type="protein sequence ID" value="KAH6830123.1"/>
    <property type="molecule type" value="Genomic_DNA"/>
</dbReference>
<evidence type="ECO:0000256" key="3">
    <source>
        <dbReference type="ARBA" id="ARBA00011245"/>
    </source>
</evidence>
<evidence type="ECO:0000256" key="10">
    <source>
        <dbReference type="ARBA" id="ARBA00033744"/>
    </source>
</evidence>
<evidence type="ECO:0000256" key="5">
    <source>
        <dbReference type="ARBA" id="ARBA00022640"/>
    </source>
</evidence>
<accession>A0AAD4P7V6</accession>
<comment type="cofactor">
    <cofactor evidence="1">
        <name>Mg(2+)</name>
        <dbReference type="ChEBI" id="CHEBI:18420"/>
    </cofactor>
</comment>
<dbReference type="AlphaFoldDB" id="A0AAD4P7V6"/>
<dbReference type="InterPro" id="IPR050148">
    <property type="entry name" value="Terpene_synthase-like"/>
</dbReference>
<protein>
    <submittedName>
        <fullName evidence="13">Uncharacterized protein</fullName>
    </submittedName>
</protein>
<dbReference type="GO" id="GO:0016099">
    <property type="term" value="P:monoterpenoid biosynthetic process"/>
    <property type="evidence" value="ECO:0007669"/>
    <property type="project" value="UniProtKB-ARBA"/>
</dbReference>
<keyword evidence="4" id="KW-0150">Chloroplast</keyword>
<keyword evidence="7" id="KW-0460">Magnesium</keyword>
<dbReference type="Gene3D" id="1.50.10.130">
    <property type="entry name" value="Terpene synthase, N-terminal domain"/>
    <property type="match status" value="1"/>
</dbReference>
<dbReference type="Proteomes" id="UP001190926">
    <property type="component" value="Unassembled WGS sequence"/>
</dbReference>
<comment type="subcellular location">
    <subcellularLocation>
        <location evidence="2">Plastid</location>
        <location evidence="2">Chloroplast</location>
    </subcellularLocation>
</comment>
<comment type="subunit">
    <text evidence="3">Monomer.</text>
</comment>
<evidence type="ECO:0000256" key="1">
    <source>
        <dbReference type="ARBA" id="ARBA00001946"/>
    </source>
</evidence>
<dbReference type="SUPFAM" id="SSF48576">
    <property type="entry name" value="Terpenoid synthases"/>
    <property type="match status" value="1"/>
</dbReference>
<comment type="similarity">
    <text evidence="10">Belongs to the terpene synthase family. Tpsb subfamily.</text>
</comment>
<evidence type="ECO:0000313" key="13">
    <source>
        <dbReference type="EMBL" id="KAH6830123.1"/>
    </source>
</evidence>
<keyword evidence="14" id="KW-1185">Reference proteome</keyword>
<evidence type="ECO:0000256" key="9">
    <source>
        <dbReference type="ARBA" id="ARBA00023239"/>
    </source>
</evidence>
<sequence length="575" mass="66675">MGICKCFSSPKIVKCLAIIIPKRKSLGAAYSSSSSHHNYRNISPKDLGPHLKEKNWAADHQEKIREIKQVLLENLDRDEEMDKKENLILVDAIQRVGIDRHFDEEIEIILGRHYNNATNNNLFYFINDDLYYVSLYFRLLRNQGYYVSADVFDGFKGNDGKFKEKLGQDIRGLMELHEASQLRFIDEDIIDGAEEFSRVNLNKCLGNTSSIDDWHKNLIRNTLRNPQHKNIARLNARNYIDGGFVEGCKKGWGKTLIELAKMDVLMGELLHKEEFLQISKWWGNVGIAEELQRARNQPMKWYIWSMAILIDYPSLQVQRIELTKAIAFVYLIDDIFDLYGNLNELTLFTQAIYRWEYGANDTFPEYMRNSYRALLDTTNDIAQKVEKMYGINPIDSLKETWGSLCRAFLVEARWFRSRELPRAKEYLENGQVSSGVHVILVHLFFLLGLGRGHSSIHLNDTSTLVSSIATILRLSDDLGSAKDEQQDGWDGSYIKCCMNDVPKLSVKEARENVEEMISKQWKNLNKECFLHLNQTNHCFRRASLNAARMVPLMYTYDQNQKLMLLQQHVDTSKLL</sequence>